<dbReference type="Gene3D" id="3.50.50.60">
    <property type="entry name" value="FAD/NAD(P)-binding domain"/>
    <property type="match status" value="1"/>
</dbReference>
<dbReference type="PANTHER" id="PTHR16128:SF5">
    <property type="entry name" value="FAD_NAD(P)-BINDING OXIDOREDUCTASE FAMILY PROTEIN"/>
    <property type="match status" value="1"/>
</dbReference>
<dbReference type="STRING" id="717774.Marme_1054"/>
<dbReference type="Proteomes" id="UP000001062">
    <property type="component" value="Chromosome"/>
</dbReference>
<dbReference type="AlphaFoldDB" id="F2JTB1"/>
<reference evidence="1 2" key="1">
    <citation type="journal article" date="2012" name="Stand. Genomic Sci.">
        <title>Complete genome sequence of the melanogenic marine bacterium Marinomonas mediterranea type strain (MMB-1(T)).</title>
        <authorList>
            <person name="Lucas-Elio P."/>
            <person name="Goodwin L."/>
            <person name="Woyke T."/>
            <person name="Pitluck S."/>
            <person name="Nolan M."/>
            <person name="Kyrpides N.C."/>
            <person name="Detter J.C."/>
            <person name="Copeland A."/>
            <person name="Teshima H."/>
            <person name="Bruce D."/>
            <person name="Detter C."/>
            <person name="Tapia R."/>
            <person name="Han S."/>
            <person name="Land M.L."/>
            <person name="Ivanova N."/>
            <person name="Mikhailova N."/>
            <person name="Johnston A.W."/>
            <person name="Sanchez-Amat A."/>
        </authorList>
    </citation>
    <scope>NUCLEOTIDE SEQUENCE [LARGE SCALE GENOMIC DNA]</scope>
    <source>
        <strain evidence="2">ATCC 700492 / JCM 21426 / NBRC 103028 / MMB-1</strain>
    </source>
</reference>
<accession>F2JTB1</accession>
<dbReference type="SUPFAM" id="SSF51905">
    <property type="entry name" value="FAD/NAD(P)-binding domain"/>
    <property type="match status" value="1"/>
</dbReference>
<dbReference type="Pfam" id="PF13450">
    <property type="entry name" value="NAD_binding_8"/>
    <property type="match status" value="1"/>
</dbReference>
<dbReference type="PANTHER" id="PTHR16128">
    <property type="entry name" value="FAD/NAD(P)-BINDING OXIDOREDUCTASE FAMILY PROTEIN"/>
    <property type="match status" value="1"/>
</dbReference>
<proteinExistence type="predicted"/>
<evidence type="ECO:0000313" key="1">
    <source>
        <dbReference type="EMBL" id="ADZ90329.1"/>
    </source>
</evidence>
<keyword evidence="2" id="KW-1185">Reference proteome</keyword>
<dbReference type="InterPro" id="IPR036188">
    <property type="entry name" value="FAD/NAD-bd_sf"/>
</dbReference>
<dbReference type="eggNOG" id="COG3380">
    <property type="taxonomic scope" value="Bacteria"/>
</dbReference>
<dbReference type="EMBL" id="CP002583">
    <property type="protein sequence ID" value="ADZ90329.1"/>
    <property type="molecule type" value="Genomic_DNA"/>
</dbReference>
<sequence>MNGKTSDNLPYFDSVIIGAGLSGCLMAKKLMQRGHNVCVLEKSRGTGGRSGSKRISSELSEMSLNVDLGATSVCLDHPDLVSLRDELLEHAIISPWSSSISDSKNSFVGTPKASAITRYLLGDATLITSTKAHHIEKSGKEWLVRDDAYKPVGRCENLIISAPPSQTAMLLATIEGAAAQLQVAHAAAANTRPQWAMWLETPKPLNEFNDHNESDVIHRLTLETSKPGRSDPKSDIWVIQSTPEWASLHIDHPKDWIAEALIAEFKRVTQHNNHSLETIQFGQPHRWCLGRQTNVTNKTDKTWNADLKLGIAGDWLHSGDAQGAMLSGLYLVNQMG</sequence>
<dbReference type="PROSITE" id="PS51257">
    <property type="entry name" value="PROKAR_LIPOPROTEIN"/>
    <property type="match status" value="1"/>
</dbReference>
<dbReference type="PATRIC" id="fig|717774.3.peg.1096"/>
<dbReference type="HOGENOM" id="CLU_036034_0_0_6"/>
<dbReference type="KEGG" id="mme:Marme_1054"/>
<gene>
    <name evidence="1" type="ordered locus">Marme_1054</name>
</gene>
<dbReference type="Gene3D" id="3.90.660.10">
    <property type="match status" value="1"/>
</dbReference>
<protein>
    <submittedName>
        <fullName evidence="1">FAD dependent oxidoreductase</fullName>
    </submittedName>
</protein>
<organism evidence="1 2">
    <name type="scientific">Marinomonas mediterranea (strain ATCC 700492 / JCM 21426 / NBRC 103028 / MMB-1)</name>
    <dbReference type="NCBI Taxonomy" id="717774"/>
    <lineage>
        <taxon>Bacteria</taxon>
        <taxon>Pseudomonadati</taxon>
        <taxon>Pseudomonadota</taxon>
        <taxon>Gammaproteobacteria</taxon>
        <taxon>Oceanospirillales</taxon>
        <taxon>Oceanospirillaceae</taxon>
        <taxon>Marinomonas</taxon>
    </lineage>
</organism>
<evidence type="ECO:0000313" key="2">
    <source>
        <dbReference type="Proteomes" id="UP000001062"/>
    </source>
</evidence>
<name>F2JTB1_MARM1</name>
<dbReference type="RefSeq" id="WP_013660234.1">
    <property type="nucleotide sequence ID" value="NC_015276.1"/>
</dbReference>